<proteinExistence type="predicted"/>
<protein>
    <submittedName>
        <fullName evidence="2">Uncharacterized protein</fullName>
    </submittedName>
</protein>
<feature type="region of interest" description="Disordered" evidence="1">
    <location>
        <begin position="50"/>
        <end position="91"/>
    </location>
</feature>
<sequence>MDAAPTLPRGQGRPSTERQRRRYPHRHDRADRAPAVIAGGVTVGIATARQMPRAPSAGLPAPAKQRRLRKSAPPGEAPAPTPVTGDIPVTG</sequence>
<comment type="caution">
    <text evidence="2">The sequence shown here is derived from an EMBL/GenBank/DDBJ whole genome shotgun (WGS) entry which is preliminary data.</text>
</comment>
<dbReference type="EMBL" id="BAABHF010000046">
    <property type="protein sequence ID" value="GAA4512573.1"/>
    <property type="molecule type" value="Genomic_DNA"/>
</dbReference>
<organism evidence="2 3">
    <name type="scientific">Actinoallomurus oryzae</name>
    <dbReference type="NCBI Taxonomy" id="502180"/>
    <lineage>
        <taxon>Bacteria</taxon>
        <taxon>Bacillati</taxon>
        <taxon>Actinomycetota</taxon>
        <taxon>Actinomycetes</taxon>
        <taxon>Streptosporangiales</taxon>
        <taxon>Thermomonosporaceae</taxon>
        <taxon>Actinoallomurus</taxon>
    </lineage>
</organism>
<evidence type="ECO:0000313" key="2">
    <source>
        <dbReference type="EMBL" id="GAA4512573.1"/>
    </source>
</evidence>
<name>A0ABP8QXF6_9ACTN</name>
<feature type="region of interest" description="Disordered" evidence="1">
    <location>
        <begin position="1"/>
        <end position="36"/>
    </location>
</feature>
<evidence type="ECO:0000256" key="1">
    <source>
        <dbReference type="SAM" id="MobiDB-lite"/>
    </source>
</evidence>
<dbReference type="Proteomes" id="UP001500503">
    <property type="component" value="Unassembled WGS sequence"/>
</dbReference>
<evidence type="ECO:0000313" key="3">
    <source>
        <dbReference type="Proteomes" id="UP001500503"/>
    </source>
</evidence>
<gene>
    <name evidence="2" type="ORF">GCM10023191_078500</name>
</gene>
<accession>A0ABP8QXF6</accession>
<keyword evidence="3" id="KW-1185">Reference proteome</keyword>
<reference evidence="3" key="1">
    <citation type="journal article" date="2019" name="Int. J. Syst. Evol. Microbiol.">
        <title>The Global Catalogue of Microorganisms (GCM) 10K type strain sequencing project: providing services to taxonomists for standard genome sequencing and annotation.</title>
        <authorList>
            <consortium name="The Broad Institute Genomics Platform"/>
            <consortium name="The Broad Institute Genome Sequencing Center for Infectious Disease"/>
            <person name="Wu L."/>
            <person name="Ma J."/>
        </authorList>
    </citation>
    <scope>NUCLEOTIDE SEQUENCE [LARGE SCALE GENOMIC DNA]</scope>
    <source>
        <strain evidence="3">JCM 17933</strain>
    </source>
</reference>